<dbReference type="Gene3D" id="3.20.20.370">
    <property type="entry name" value="Glycoside hydrolase/deacetylase"/>
    <property type="match status" value="1"/>
</dbReference>
<evidence type="ECO:0000256" key="5">
    <source>
        <dbReference type="ARBA" id="ARBA00023277"/>
    </source>
</evidence>
<keyword evidence="5" id="KW-0119">Carbohydrate metabolism</keyword>
<dbReference type="GO" id="GO:0016787">
    <property type="term" value="F:hydrolase activity"/>
    <property type="evidence" value="ECO:0007669"/>
    <property type="project" value="UniProtKB-KW"/>
</dbReference>
<dbReference type="AlphaFoldDB" id="A0A2I1MQ63"/>
<accession>A0A2I1MQ63</accession>
<evidence type="ECO:0000313" key="7">
    <source>
        <dbReference type="Proteomes" id="UP000234239"/>
    </source>
</evidence>
<keyword evidence="2" id="KW-0479">Metal-binding</keyword>
<comment type="caution">
    <text evidence="6">The sequence shown here is derived from an EMBL/GenBank/DDBJ whole genome shotgun (WGS) entry which is preliminary data.</text>
</comment>
<dbReference type="GO" id="GO:0019213">
    <property type="term" value="F:deacetylase activity"/>
    <property type="evidence" value="ECO:0007669"/>
    <property type="project" value="TreeGrafter"/>
</dbReference>
<dbReference type="GO" id="GO:0046872">
    <property type="term" value="F:metal ion binding"/>
    <property type="evidence" value="ECO:0007669"/>
    <property type="project" value="UniProtKB-KW"/>
</dbReference>
<gene>
    <name evidence="6" type="ORF">CYJ28_03880</name>
</gene>
<dbReference type="PANTHER" id="PTHR31609:SF1">
    <property type="entry name" value="CARBOHYDRATE DEACETYLASE"/>
    <property type="match status" value="1"/>
</dbReference>
<dbReference type="SUPFAM" id="SSF88713">
    <property type="entry name" value="Glycoside hydrolase/deacetylase"/>
    <property type="match status" value="1"/>
</dbReference>
<dbReference type="GO" id="GO:0005975">
    <property type="term" value="P:carbohydrate metabolic process"/>
    <property type="evidence" value="ECO:0007669"/>
    <property type="project" value="InterPro"/>
</dbReference>
<dbReference type="InterPro" id="IPR006879">
    <property type="entry name" value="YdjC-like"/>
</dbReference>
<evidence type="ECO:0000256" key="4">
    <source>
        <dbReference type="ARBA" id="ARBA00022842"/>
    </source>
</evidence>
<dbReference type="EMBL" id="PKGY01000002">
    <property type="protein sequence ID" value="PKZ22259.1"/>
    <property type="molecule type" value="Genomic_DNA"/>
</dbReference>
<dbReference type="Proteomes" id="UP000234239">
    <property type="component" value="Unassembled WGS sequence"/>
</dbReference>
<dbReference type="RefSeq" id="WP_070486374.1">
    <property type="nucleotide sequence ID" value="NZ_CAJHKN010000002.1"/>
</dbReference>
<dbReference type="Pfam" id="PF04794">
    <property type="entry name" value="YdjC"/>
    <property type="match status" value="1"/>
</dbReference>
<name>A0A2I1MQ63_9LACT</name>
<dbReference type="InterPro" id="IPR011330">
    <property type="entry name" value="Glyco_hydro/deAcase_b/a-brl"/>
</dbReference>
<keyword evidence="4" id="KW-0460">Magnesium</keyword>
<sequence>MNPIIKKLGYSADERLVVIHADDVGITQASIDAYEDLMALGTISSGSAMVPCSWFPEVVQRASQHPEWDLGLHLAFNAEYSGYKWRPLSTTDPASGFVDDLGYFVQDKHKVQETADPAAIAQEIEAQVQLAQAMGLKISHVDTHTGTLWNKKYIQSYHDVYDEHGILPVICRHREDNPILEEMIGPANYPEEELKTWQAEGFPLMDGISGMPVEHTYDPDDRFRLAKKILKAIEPGQLTHFAFHPMRDTPEARALNRYEGGRIGDYLVFSRPEMKQFMADEGIRLISYREILGAVKGELSDDKNK</sequence>
<evidence type="ECO:0000256" key="3">
    <source>
        <dbReference type="ARBA" id="ARBA00022801"/>
    </source>
</evidence>
<proteinExistence type="predicted"/>
<evidence type="ECO:0000256" key="1">
    <source>
        <dbReference type="ARBA" id="ARBA00001946"/>
    </source>
</evidence>
<evidence type="ECO:0000313" key="6">
    <source>
        <dbReference type="EMBL" id="PKZ22259.1"/>
    </source>
</evidence>
<dbReference type="OrthoDB" id="9774177at2"/>
<keyword evidence="3" id="KW-0378">Hydrolase</keyword>
<comment type="cofactor">
    <cofactor evidence="1">
        <name>Mg(2+)</name>
        <dbReference type="ChEBI" id="CHEBI:18420"/>
    </cofactor>
</comment>
<protein>
    <submittedName>
        <fullName evidence="6">ChbG/HpnK family deacetylase</fullName>
    </submittedName>
</protein>
<dbReference type="PANTHER" id="PTHR31609">
    <property type="entry name" value="YDJC DEACETYLASE FAMILY MEMBER"/>
    <property type="match status" value="1"/>
</dbReference>
<reference evidence="6 7" key="1">
    <citation type="submission" date="2017-12" db="EMBL/GenBank/DDBJ databases">
        <title>Phylogenetic diversity of female urinary microbiome.</title>
        <authorList>
            <person name="Thomas-White K."/>
            <person name="Wolfe A.J."/>
        </authorList>
    </citation>
    <scope>NUCLEOTIDE SEQUENCE [LARGE SCALE GENOMIC DNA]</scope>
    <source>
        <strain evidence="6 7">UMB0139</strain>
    </source>
</reference>
<evidence type="ECO:0000256" key="2">
    <source>
        <dbReference type="ARBA" id="ARBA00022723"/>
    </source>
</evidence>
<organism evidence="6 7">
    <name type="scientific">Aerococcus sanguinicola</name>
    <dbReference type="NCBI Taxonomy" id="119206"/>
    <lineage>
        <taxon>Bacteria</taxon>
        <taxon>Bacillati</taxon>
        <taxon>Bacillota</taxon>
        <taxon>Bacilli</taxon>
        <taxon>Lactobacillales</taxon>
        <taxon>Aerococcaceae</taxon>
        <taxon>Aerococcus</taxon>
    </lineage>
</organism>